<evidence type="ECO:0000313" key="2">
    <source>
        <dbReference type="Proteomes" id="UP001164539"/>
    </source>
</evidence>
<protein>
    <submittedName>
        <fullName evidence="1">Receptor-like protein kinase</fullName>
    </submittedName>
</protein>
<comment type="caution">
    <text evidence="1">The sequence shown here is derived from an EMBL/GenBank/DDBJ whole genome shotgun (WGS) entry which is preliminary data.</text>
</comment>
<reference evidence="1 2" key="1">
    <citation type="journal article" date="2023" name="Science">
        <title>Complex scaffold remodeling in plant triterpene biosynthesis.</title>
        <authorList>
            <person name="De La Pena R."/>
            <person name="Hodgson H."/>
            <person name="Liu J.C."/>
            <person name="Stephenson M.J."/>
            <person name="Martin A.C."/>
            <person name="Owen C."/>
            <person name="Harkess A."/>
            <person name="Leebens-Mack J."/>
            <person name="Jimenez L.E."/>
            <person name="Osbourn A."/>
            <person name="Sattely E.S."/>
        </authorList>
    </citation>
    <scope>NUCLEOTIDE SEQUENCE [LARGE SCALE GENOMIC DNA]</scope>
    <source>
        <strain evidence="2">cv. JPN11</strain>
        <tissue evidence="1">Leaf</tissue>
    </source>
</reference>
<keyword evidence="2" id="KW-1185">Reference proteome</keyword>
<evidence type="ECO:0000313" key="1">
    <source>
        <dbReference type="EMBL" id="KAJ4713433.1"/>
    </source>
</evidence>
<organism evidence="1 2">
    <name type="scientific">Melia azedarach</name>
    <name type="common">Chinaberry tree</name>
    <dbReference type="NCBI Taxonomy" id="155640"/>
    <lineage>
        <taxon>Eukaryota</taxon>
        <taxon>Viridiplantae</taxon>
        <taxon>Streptophyta</taxon>
        <taxon>Embryophyta</taxon>
        <taxon>Tracheophyta</taxon>
        <taxon>Spermatophyta</taxon>
        <taxon>Magnoliopsida</taxon>
        <taxon>eudicotyledons</taxon>
        <taxon>Gunneridae</taxon>
        <taxon>Pentapetalae</taxon>
        <taxon>rosids</taxon>
        <taxon>malvids</taxon>
        <taxon>Sapindales</taxon>
        <taxon>Meliaceae</taxon>
        <taxon>Melia</taxon>
    </lineage>
</organism>
<dbReference type="EMBL" id="CM051401">
    <property type="protein sequence ID" value="KAJ4713433.1"/>
    <property type="molecule type" value="Genomic_DNA"/>
</dbReference>
<name>A0ACC1XQ28_MELAZ</name>
<gene>
    <name evidence="1" type="ORF">OWV82_015528</name>
</gene>
<proteinExistence type="predicted"/>
<dbReference type="Proteomes" id="UP001164539">
    <property type="component" value="Chromosome 8"/>
</dbReference>
<accession>A0ACC1XQ28</accession>
<sequence length="145" mass="16363">MLEARGTIGYIAPEVFSRYFGEVSHKSDVYSYGMMILELVGCKNNLDAGDGNSSEIYFPYWVYRRVEEGKEFKLPGVVTSAENEIAKKMIMVGLWCIQARPSDRPPMNKVIEMLQLSIEDLQIPPKPFLSSPPRLDIYSSTSSLS</sequence>